<dbReference type="STRING" id="301148.B4135_4233"/>
<dbReference type="Pfam" id="PF13799">
    <property type="entry name" value="DUF4183"/>
    <property type="match status" value="1"/>
</dbReference>
<dbReference type="RefSeq" id="WP_235597260.1">
    <property type="nucleotide sequence ID" value="NZ_LQYT01000147.1"/>
</dbReference>
<comment type="caution">
    <text evidence="2">The sequence shown here is derived from an EMBL/GenBank/DDBJ whole genome shotgun (WGS) entry which is preliminary data.</text>
</comment>
<evidence type="ECO:0000259" key="1">
    <source>
        <dbReference type="Pfam" id="PF13799"/>
    </source>
</evidence>
<reference evidence="2 3" key="1">
    <citation type="submission" date="2016-01" db="EMBL/GenBank/DDBJ databases">
        <title>Draft Genome Sequences of Seven Thermophilic Sporeformers Isolated from Foods.</title>
        <authorList>
            <person name="Berendsen E.M."/>
            <person name="Wells-Bennik M.H."/>
            <person name="Krawcyk A.O."/>
            <person name="De Jong A."/>
            <person name="Holsappel S."/>
            <person name="Eijlander R.T."/>
            <person name="Kuipers O.P."/>
        </authorList>
    </citation>
    <scope>NUCLEOTIDE SEQUENCE [LARGE SCALE GENOMIC DNA]</scope>
    <source>
        <strain evidence="2 3">B4135</strain>
    </source>
</reference>
<protein>
    <recommendedName>
        <fullName evidence="1">DUF4183 domain-containing protein</fullName>
    </recommendedName>
</protein>
<dbReference type="AlphaFoldDB" id="A0A150L768"/>
<feature type="domain" description="DUF4183" evidence="1">
    <location>
        <begin position="45"/>
        <end position="116"/>
    </location>
</feature>
<evidence type="ECO:0000313" key="2">
    <source>
        <dbReference type="EMBL" id="KYD07552.1"/>
    </source>
</evidence>
<dbReference type="Proteomes" id="UP000075683">
    <property type="component" value="Unassembled WGS sequence"/>
</dbReference>
<dbReference type="EMBL" id="LQYT01000147">
    <property type="protein sequence ID" value="KYD07552.1"/>
    <property type="molecule type" value="Genomic_DNA"/>
</dbReference>
<organism evidence="2 3">
    <name type="scientific">Caldibacillus debilis</name>
    <dbReference type="NCBI Taxonomy" id="301148"/>
    <lineage>
        <taxon>Bacteria</taxon>
        <taxon>Bacillati</taxon>
        <taxon>Bacillota</taxon>
        <taxon>Bacilli</taxon>
        <taxon>Bacillales</taxon>
        <taxon>Bacillaceae</taxon>
        <taxon>Caldibacillus</taxon>
    </lineage>
</organism>
<dbReference type="InterPro" id="IPR025237">
    <property type="entry name" value="DUF4183"/>
</dbReference>
<accession>A0A150L768</accession>
<sequence length="119" mass="13380">MSGYHYFYNLPFSLPRPVLMIPDGDERDLRHFAVPAPVMIAEYFAVSDGKKRVYTDEDGINGYGSQKILPPGDVSLYSLYINGILQPKANYEVKAGKLFLKTDDVPLRGTPIILQMIIL</sequence>
<gene>
    <name evidence="2" type="ORF">B4135_4233</name>
</gene>
<name>A0A150L768_9BACI</name>
<evidence type="ECO:0000313" key="3">
    <source>
        <dbReference type="Proteomes" id="UP000075683"/>
    </source>
</evidence>
<proteinExistence type="predicted"/>